<dbReference type="Proteomes" id="UP000828390">
    <property type="component" value="Unassembled WGS sequence"/>
</dbReference>
<accession>A0A9D4BFQ2</accession>
<gene>
    <name evidence="2" type="ORF">DPMN_081200</name>
</gene>
<organism evidence="2 3">
    <name type="scientific">Dreissena polymorpha</name>
    <name type="common">Zebra mussel</name>
    <name type="synonym">Mytilus polymorpha</name>
    <dbReference type="NCBI Taxonomy" id="45954"/>
    <lineage>
        <taxon>Eukaryota</taxon>
        <taxon>Metazoa</taxon>
        <taxon>Spiralia</taxon>
        <taxon>Lophotrochozoa</taxon>
        <taxon>Mollusca</taxon>
        <taxon>Bivalvia</taxon>
        <taxon>Autobranchia</taxon>
        <taxon>Heteroconchia</taxon>
        <taxon>Euheterodonta</taxon>
        <taxon>Imparidentia</taxon>
        <taxon>Neoheterodontei</taxon>
        <taxon>Myida</taxon>
        <taxon>Dreissenoidea</taxon>
        <taxon>Dreissenidae</taxon>
        <taxon>Dreissena</taxon>
    </lineage>
</organism>
<reference evidence="2" key="2">
    <citation type="submission" date="2020-11" db="EMBL/GenBank/DDBJ databases">
        <authorList>
            <person name="McCartney M.A."/>
            <person name="Auch B."/>
            <person name="Kono T."/>
            <person name="Mallez S."/>
            <person name="Becker A."/>
            <person name="Gohl D.M."/>
            <person name="Silverstein K.A.T."/>
            <person name="Koren S."/>
            <person name="Bechman K.B."/>
            <person name="Herman A."/>
            <person name="Abrahante J.E."/>
            <person name="Garbe J."/>
        </authorList>
    </citation>
    <scope>NUCLEOTIDE SEQUENCE</scope>
    <source>
        <strain evidence="2">Duluth1</strain>
        <tissue evidence="2">Whole animal</tissue>
    </source>
</reference>
<feature type="region of interest" description="Disordered" evidence="1">
    <location>
        <begin position="25"/>
        <end position="50"/>
    </location>
</feature>
<sequence length="50" mass="6210">MKRRAEEELKNRVKLLEEHELLLSKTRNENEKLERDMLSKQIEKKKFNKQ</sequence>
<dbReference type="AlphaFoldDB" id="A0A9D4BFQ2"/>
<keyword evidence="3" id="KW-1185">Reference proteome</keyword>
<name>A0A9D4BFQ2_DREPO</name>
<evidence type="ECO:0000313" key="3">
    <source>
        <dbReference type="Proteomes" id="UP000828390"/>
    </source>
</evidence>
<protein>
    <submittedName>
        <fullName evidence="2">Uncharacterized protein</fullName>
    </submittedName>
</protein>
<evidence type="ECO:0000313" key="2">
    <source>
        <dbReference type="EMBL" id="KAH3693760.1"/>
    </source>
</evidence>
<proteinExistence type="predicted"/>
<comment type="caution">
    <text evidence="2">The sequence shown here is derived from an EMBL/GenBank/DDBJ whole genome shotgun (WGS) entry which is preliminary data.</text>
</comment>
<dbReference type="EMBL" id="JAIWYP010000016">
    <property type="protein sequence ID" value="KAH3693760.1"/>
    <property type="molecule type" value="Genomic_DNA"/>
</dbReference>
<evidence type="ECO:0000256" key="1">
    <source>
        <dbReference type="SAM" id="MobiDB-lite"/>
    </source>
</evidence>
<reference evidence="2" key="1">
    <citation type="journal article" date="2019" name="bioRxiv">
        <title>The Genome of the Zebra Mussel, Dreissena polymorpha: A Resource for Invasive Species Research.</title>
        <authorList>
            <person name="McCartney M.A."/>
            <person name="Auch B."/>
            <person name="Kono T."/>
            <person name="Mallez S."/>
            <person name="Zhang Y."/>
            <person name="Obille A."/>
            <person name="Becker A."/>
            <person name="Abrahante J.E."/>
            <person name="Garbe J."/>
            <person name="Badalamenti J.P."/>
            <person name="Herman A."/>
            <person name="Mangelson H."/>
            <person name="Liachko I."/>
            <person name="Sullivan S."/>
            <person name="Sone E.D."/>
            <person name="Koren S."/>
            <person name="Silverstein K.A.T."/>
            <person name="Beckman K.B."/>
            <person name="Gohl D.M."/>
        </authorList>
    </citation>
    <scope>NUCLEOTIDE SEQUENCE</scope>
    <source>
        <strain evidence="2">Duluth1</strain>
        <tissue evidence="2">Whole animal</tissue>
    </source>
</reference>